<reference evidence="2" key="3">
    <citation type="submission" date="2025-09" db="UniProtKB">
        <authorList>
            <consortium name="Ensembl"/>
        </authorList>
    </citation>
    <scope>IDENTIFICATION</scope>
</reference>
<reference evidence="3" key="1">
    <citation type="submission" date="2018-06" db="EMBL/GenBank/DDBJ databases">
        <title>Genome assembly of Danube salmon.</title>
        <authorList>
            <person name="Macqueen D.J."/>
            <person name="Gundappa M.K."/>
        </authorList>
    </citation>
    <scope>NUCLEOTIDE SEQUENCE [LARGE SCALE GENOMIC DNA]</scope>
</reference>
<evidence type="ECO:0000256" key="1">
    <source>
        <dbReference type="SAM" id="MobiDB-lite"/>
    </source>
</evidence>
<dbReference type="AlphaFoldDB" id="A0A4W5NTP7"/>
<dbReference type="GO" id="GO:0001227">
    <property type="term" value="F:DNA-binding transcription repressor activity, RNA polymerase II-specific"/>
    <property type="evidence" value="ECO:0007669"/>
    <property type="project" value="InterPro"/>
</dbReference>
<organism evidence="2 3">
    <name type="scientific">Hucho hucho</name>
    <name type="common">huchen</name>
    <dbReference type="NCBI Taxonomy" id="62062"/>
    <lineage>
        <taxon>Eukaryota</taxon>
        <taxon>Metazoa</taxon>
        <taxon>Chordata</taxon>
        <taxon>Craniata</taxon>
        <taxon>Vertebrata</taxon>
        <taxon>Euteleostomi</taxon>
        <taxon>Actinopterygii</taxon>
        <taxon>Neopterygii</taxon>
        <taxon>Teleostei</taxon>
        <taxon>Protacanthopterygii</taxon>
        <taxon>Salmoniformes</taxon>
        <taxon>Salmonidae</taxon>
        <taxon>Salmoninae</taxon>
        <taxon>Hucho</taxon>
    </lineage>
</organism>
<dbReference type="Proteomes" id="UP000314982">
    <property type="component" value="Unassembled WGS sequence"/>
</dbReference>
<sequence length="119" mass="13533">GDFIVCVCVCVCVCRGLFKGDKVLGNAQLKLDSLENQCDIRQIIEVLDGRKATGGKLEVRVKIREPLGGAQLQITTEKWLVLDPLPITTPDREREQQVRRERDEGRGRERDLPFWSVQD</sequence>
<accession>A0A4W5NTP7</accession>
<feature type="region of interest" description="Disordered" evidence="1">
    <location>
        <begin position="90"/>
        <end position="119"/>
    </location>
</feature>
<evidence type="ECO:0000313" key="3">
    <source>
        <dbReference type="Proteomes" id="UP000314982"/>
    </source>
</evidence>
<evidence type="ECO:0000313" key="2">
    <source>
        <dbReference type="Ensembl" id="ENSHHUP00000052324.1"/>
    </source>
</evidence>
<keyword evidence="3" id="KW-1185">Reference proteome</keyword>
<proteinExistence type="predicted"/>
<dbReference type="PANTHER" id="PTHR13076:SF8">
    <property type="entry name" value="COILED-COIL AND C2 DOMAIN-CONTAINING PROTEIN 1A"/>
    <property type="match status" value="1"/>
</dbReference>
<dbReference type="GeneTree" id="ENSGT00390000009595"/>
<dbReference type="Ensembl" id="ENSHHUT00000054165.1">
    <property type="protein sequence ID" value="ENSHHUP00000052324.1"/>
    <property type="gene ID" value="ENSHHUG00000031473.1"/>
</dbReference>
<feature type="compositionally biased region" description="Basic and acidic residues" evidence="1">
    <location>
        <begin position="90"/>
        <end position="112"/>
    </location>
</feature>
<name>A0A4W5NTP7_9TELE</name>
<dbReference type="STRING" id="62062.ENSHHUP00000052324"/>
<protein>
    <submittedName>
        <fullName evidence="2">Uncharacterized protein</fullName>
    </submittedName>
</protein>
<reference evidence="2" key="2">
    <citation type="submission" date="2025-08" db="UniProtKB">
        <authorList>
            <consortium name="Ensembl"/>
        </authorList>
    </citation>
    <scope>IDENTIFICATION</scope>
</reference>
<dbReference type="PANTHER" id="PTHR13076">
    <property type="entry name" value="COILED-COIL AND C2 DOMAIN-CONTAINING PROTEIN 1-LIKE"/>
    <property type="match status" value="1"/>
</dbReference>
<dbReference type="InterPro" id="IPR039725">
    <property type="entry name" value="CC2D1A/B"/>
</dbReference>